<dbReference type="GO" id="GO:0016853">
    <property type="term" value="F:isomerase activity"/>
    <property type="evidence" value="ECO:0007669"/>
    <property type="project" value="UniProtKB-ARBA"/>
</dbReference>
<evidence type="ECO:0000259" key="2">
    <source>
        <dbReference type="Pfam" id="PF01557"/>
    </source>
</evidence>
<dbReference type="Proteomes" id="UP000818266">
    <property type="component" value="Unassembled WGS sequence"/>
</dbReference>
<dbReference type="Gene3D" id="2.30.30.370">
    <property type="entry name" value="FAH"/>
    <property type="match status" value="1"/>
</dbReference>
<gene>
    <name evidence="4" type="ORF">FK219_000825</name>
</gene>
<sequence>MKIARFSTEGEAPQFGIVDADHLVVLTGDPMYHGFATTGERVPLAQARILAPVIPRSKVVCVGMNYAAHAAEMGHDVAETPLIFMKPNTAVIGPGEPIILPPVEGRITHEGELVIVIGAIAKRVKPEDWKDVVFGYTIGNDVSARDVMFADGQWARAKGYDTFAPIGPYIETDLDPTNLEIETFVDGELRRKGNTNDFIHSIPDIIAFITDAWTLLPGDIIMTGTPNGLGGFVDGQTVEIHIEGLGVLSNPAKNRDDRLDPA</sequence>
<dbReference type="OrthoDB" id="9805307at2"/>
<name>A0A9E5JLJ6_9MICO</name>
<keyword evidence="4" id="KW-0378">Hydrolase</keyword>
<protein>
    <submittedName>
        <fullName evidence="4">Fumarylacetoacetate hydrolase family protein</fullName>
    </submittedName>
</protein>
<dbReference type="FunFam" id="3.90.850.10:FF:000002">
    <property type="entry name" value="2-hydroxyhepta-2,4-diene-1,7-dioate isomerase"/>
    <property type="match status" value="1"/>
</dbReference>
<evidence type="ECO:0000313" key="4">
    <source>
        <dbReference type="EMBL" id="NHF61794.1"/>
    </source>
</evidence>
<dbReference type="PANTHER" id="PTHR11820:SF7">
    <property type="entry name" value="ACYLPYRUVASE FAHD1, MITOCHONDRIAL"/>
    <property type="match status" value="1"/>
</dbReference>
<dbReference type="RefSeq" id="WP_152581990.1">
    <property type="nucleotide sequence ID" value="NZ_JAVJPO010000019.1"/>
</dbReference>
<dbReference type="PANTHER" id="PTHR11820">
    <property type="entry name" value="ACYLPYRUVASE"/>
    <property type="match status" value="1"/>
</dbReference>
<proteinExistence type="predicted"/>
<feature type="domain" description="Rv2993c-like N-terminal" evidence="3">
    <location>
        <begin position="1"/>
        <end position="52"/>
    </location>
</feature>
<keyword evidence="5" id="KW-1185">Reference proteome</keyword>
<dbReference type="InterPro" id="IPR011234">
    <property type="entry name" value="Fumarylacetoacetase-like_C"/>
</dbReference>
<evidence type="ECO:0000313" key="5">
    <source>
        <dbReference type="Proteomes" id="UP000818266"/>
    </source>
</evidence>
<dbReference type="GO" id="GO:0018773">
    <property type="term" value="F:acetylpyruvate hydrolase activity"/>
    <property type="evidence" value="ECO:0007669"/>
    <property type="project" value="TreeGrafter"/>
</dbReference>
<feature type="domain" description="Fumarylacetoacetase-like C-terminal" evidence="2">
    <location>
        <begin position="58"/>
        <end position="251"/>
    </location>
</feature>
<dbReference type="SUPFAM" id="SSF56529">
    <property type="entry name" value="FAH"/>
    <property type="match status" value="1"/>
</dbReference>
<comment type="caution">
    <text evidence="4">The sequence shown here is derived from an EMBL/GenBank/DDBJ whole genome shotgun (WGS) entry which is preliminary data.</text>
</comment>
<evidence type="ECO:0000259" key="3">
    <source>
        <dbReference type="Pfam" id="PF10370"/>
    </source>
</evidence>
<dbReference type="Gene3D" id="3.90.850.10">
    <property type="entry name" value="Fumarylacetoacetase-like, C-terminal domain"/>
    <property type="match status" value="1"/>
</dbReference>
<dbReference type="AlphaFoldDB" id="A0A9E5JLJ6"/>
<evidence type="ECO:0000256" key="1">
    <source>
        <dbReference type="ARBA" id="ARBA00022723"/>
    </source>
</evidence>
<dbReference type="Pfam" id="PF10370">
    <property type="entry name" value="Rv2993c-like_N"/>
    <property type="match status" value="1"/>
</dbReference>
<keyword evidence="1" id="KW-0479">Metal-binding</keyword>
<dbReference type="InterPro" id="IPR036663">
    <property type="entry name" value="Fumarylacetoacetase_C_sf"/>
</dbReference>
<organism evidence="4 5">
    <name type="scientific">Microcella pacifica</name>
    <dbReference type="NCBI Taxonomy" id="2591847"/>
    <lineage>
        <taxon>Bacteria</taxon>
        <taxon>Bacillati</taxon>
        <taxon>Actinomycetota</taxon>
        <taxon>Actinomycetes</taxon>
        <taxon>Micrococcales</taxon>
        <taxon>Microbacteriaceae</taxon>
        <taxon>Microcella</taxon>
    </lineage>
</organism>
<dbReference type="GO" id="GO:0019752">
    <property type="term" value="P:carboxylic acid metabolic process"/>
    <property type="evidence" value="ECO:0007669"/>
    <property type="project" value="UniProtKB-ARBA"/>
</dbReference>
<dbReference type="Pfam" id="PF01557">
    <property type="entry name" value="FAA_hydrolase"/>
    <property type="match status" value="1"/>
</dbReference>
<dbReference type="EMBL" id="VIKT02000001">
    <property type="protein sequence ID" value="NHF61794.1"/>
    <property type="molecule type" value="Genomic_DNA"/>
</dbReference>
<accession>A0A9E5JLJ6</accession>
<reference evidence="4 5" key="1">
    <citation type="submission" date="2020-03" db="EMBL/GenBank/DDBJ databases">
        <title>Chryseoglobus sp. isolated from a deep-sea seamount.</title>
        <authorList>
            <person name="Zhang D.-C."/>
        </authorList>
    </citation>
    <scope>NUCLEOTIDE SEQUENCE [LARGE SCALE GENOMIC DNA]</scope>
    <source>
        <strain evidence="4 5">KN1116</strain>
    </source>
</reference>
<dbReference type="GO" id="GO:0046872">
    <property type="term" value="F:metal ion binding"/>
    <property type="evidence" value="ECO:0007669"/>
    <property type="project" value="UniProtKB-KW"/>
</dbReference>
<dbReference type="InterPro" id="IPR018833">
    <property type="entry name" value="Rv2993c-like_N"/>
</dbReference>